<reference evidence="6" key="1">
    <citation type="submission" date="2017-06" db="EMBL/GenBank/DDBJ databases">
        <authorList>
            <person name="Varghese N."/>
            <person name="Submissions S."/>
        </authorList>
    </citation>
    <scope>NUCLEOTIDE SEQUENCE [LARGE SCALE GENOMIC DNA]</scope>
    <source>
        <strain evidence="6">JAD2</strain>
    </source>
</reference>
<dbReference type="NCBIfam" id="TIGR00166">
    <property type="entry name" value="S6"/>
    <property type="match status" value="1"/>
</dbReference>
<comment type="similarity">
    <text evidence="1 4">Belongs to the bacterial ribosomal protein bS6 family.</text>
</comment>
<evidence type="ECO:0000313" key="6">
    <source>
        <dbReference type="Proteomes" id="UP000197025"/>
    </source>
</evidence>
<accession>A0A212QJI3</accession>
<keyword evidence="4" id="KW-0687">Ribonucleoprotein</keyword>
<dbReference type="FunCoup" id="A0A212QJI3">
    <property type="interactions" value="361"/>
</dbReference>
<evidence type="ECO:0000256" key="2">
    <source>
        <dbReference type="ARBA" id="ARBA00035104"/>
    </source>
</evidence>
<dbReference type="InterPro" id="IPR035980">
    <property type="entry name" value="Ribosomal_bS6_sf"/>
</dbReference>
<keyword evidence="4" id="KW-0694">RNA-binding</keyword>
<organism evidence="5 6">
    <name type="scientific">Thermoflexus hugenholtzii JAD2</name>
    <dbReference type="NCBI Taxonomy" id="877466"/>
    <lineage>
        <taxon>Bacteria</taxon>
        <taxon>Bacillati</taxon>
        <taxon>Chloroflexota</taxon>
        <taxon>Thermoflexia</taxon>
        <taxon>Thermoflexales</taxon>
        <taxon>Thermoflexaceae</taxon>
        <taxon>Thermoflexus</taxon>
    </lineage>
</organism>
<dbReference type="InterPro" id="IPR000529">
    <property type="entry name" value="Ribosomal_bS6"/>
</dbReference>
<dbReference type="GO" id="GO:0005737">
    <property type="term" value="C:cytoplasm"/>
    <property type="evidence" value="ECO:0007669"/>
    <property type="project" value="UniProtKB-ARBA"/>
</dbReference>
<proteinExistence type="inferred from homology"/>
<dbReference type="PANTHER" id="PTHR21011:SF1">
    <property type="entry name" value="SMALL RIBOSOMAL SUBUNIT PROTEIN BS6M"/>
    <property type="match status" value="1"/>
</dbReference>
<dbReference type="GO" id="GO:0005840">
    <property type="term" value="C:ribosome"/>
    <property type="evidence" value="ECO:0007669"/>
    <property type="project" value="UniProtKB-KW"/>
</dbReference>
<dbReference type="Proteomes" id="UP000197025">
    <property type="component" value="Unassembled WGS sequence"/>
</dbReference>
<keyword evidence="4 5" id="KW-0689">Ribosomal protein</keyword>
<sequence>MLIQPAPRIRPYELMVVLDPDLSPEQLDQTIERIKGVITSNGGQIQEVIPWGRRRFCYPIRKKMEGHYVLMRAEMPAPATASLERTLRITEEVLRHLLVRLDED</sequence>
<dbReference type="GO" id="GO:0003735">
    <property type="term" value="F:structural constituent of ribosome"/>
    <property type="evidence" value="ECO:0007669"/>
    <property type="project" value="InterPro"/>
</dbReference>
<dbReference type="RefSeq" id="WP_200808046.1">
    <property type="nucleotide sequence ID" value="NZ_FYEK01000007.1"/>
</dbReference>
<dbReference type="InParanoid" id="A0A212QJI3"/>
<evidence type="ECO:0000313" key="5">
    <source>
        <dbReference type="EMBL" id="SNB59553.1"/>
    </source>
</evidence>
<dbReference type="HAMAP" id="MF_00360">
    <property type="entry name" value="Ribosomal_bS6"/>
    <property type="match status" value="1"/>
</dbReference>
<name>A0A212QJI3_9CHLR</name>
<evidence type="ECO:0000256" key="1">
    <source>
        <dbReference type="ARBA" id="ARBA00009512"/>
    </source>
</evidence>
<dbReference type="Pfam" id="PF01250">
    <property type="entry name" value="Ribosomal_S6"/>
    <property type="match status" value="1"/>
</dbReference>
<keyword evidence="4" id="KW-0699">rRNA-binding</keyword>
<dbReference type="SUPFAM" id="SSF54995">
    <property type="entry name" value="Ribosomal protein S6"/>
    <property type="match status" value="1"/>
</dbReference>
<protein>
    <recommendedName>
        <fullName evidence="3 4">Small ribosomal subunit protein bS6</fullName>
    </recommendedName>
</protein>
<dbReference type="InterPro" id="IPR014717">
    <property type="entry name" value="Transl_elong_EF1B/ribsomal_bS6"/>
</dbReference>
<evidence type="ECO:0000256" key="3">
    <source>
        <dbReference type="ARBA" id="ARBA00035294"/>
    </source>
</evidence>
<dbReference type="Gene3D" id="3.30.70.60">
    <property type="match status" value="1"/>
</dbReference>
<dbReference type="AlphaFoldDB" id="A0A212QJI3"/>
<dbReference type="GO" id="GO:1990904">
    <property type="term" value="C:ribonucleoprotein complex"/>
    <property type="evidence" value="ECO:0007669"/>
    <property type="project" value="UniProtKB-KW"/>
</dbReference>
<dbReference type="PANTHER" id="PTHR21011">
    <property type="entry name" value="MITOCHONDRIAL 28S RIBOSOMAL PROTEIN S6"/>
    <property type="match status" value="1"/>
</dbReference>
<dbReference type="GO" id="GO:0070181">
    <property type="term" value="F:small ribosomal subunit rRNA binding"/>
    <property type="evidence" value="ECO:0007669"/>
    <property type="project" value="TreeGrafter"/>
</dbReference>
<evidence type="ECO:0000256" key="4">
    <source>
        <dbReference type="HAMAP-Rule" id="MF_00360"/>
    </source>
</evidence>
<keyword evidence="6" id="KW-1185">Reference proteome</keyword>
<dbReference type="GO" id="GO:0006412">
    <property type="term" value="P:translation"/>
    <property type="evidence" value="ECO:0007669"/>
    <property type="project" value="UniProtKB-UniRule"/>
</dbReference>
<dbReference type="InterPro" id="IPR020814">
    <property type="entry name" value="Ribosomal_S6_plastid/chlpt"/>
</dbReference>
<gene>
    <name evidence="4" type="primary">rpsF</name>
    <name evidence="5" type="ORF">SAMN02746019_00024720</name>
</gene>
<dbReference type="CDD" id="cd00473">
    <property type="entry name" value="bS6"/>
    <property type="match status" value="1"/>
</dbReference>
<dbReference type="EMBL" id="FYEK01000007">
    <property type="protein sequence ID" value="SNB59553.1"/>
    <property type="molecule type" value="Genomic_DNA"/>
</dbReference>
<comment type="function">
    <text evidence="2 4">Binds together with bS18 to 16S ribosomal RNA.</text>
</comment>